<dbReference type="InterPro" id="IPR002123">
    <property type="entry name" value="Plipid/glycerol_acylTrfase"/>
</dbReference>
<accession>A0A1I8EU66</accession>
<evidence type="ECO:0000256" key="5">
    <source>
        <dbReference type="RuleBase" id="RU361267"/>
    </source>
</evidence>
<keyword evidence="5" id="KW-0444">Lipid biosynthesis</keyword>
<dbReference type="AlphaFoldDB" id="A0A1I8EU66"/>
<dbReference type="GO" id="GO:0006654">
    <property type="term" value="P:phosphatidic acid biosynthetic process"/>
    <property type="evidence" value="ECO:0007669"/>
    <property type="project" value="TreeGrafter"/>
</dbReference>
<feature type="transmembrane region" description="Helical" evidence="6">
    <location>
        <begin position="6"/>
        <end position="30"/>
    </location>
</feature>
<reference evidence="8" key="1">
    <citation type="submission" date="2016-11" db="UniProtKB">
        <authorList>
            <consortium name="WormBaseParasite"/>
        </authorList>
    </citation>
    <scope>IDENTIFICATION</scope>
    <source>
        <strain evidence="8">pt0022</strain>
    </source>
</reference>
<dbReference type="WBParaSite" id="maker-PairedContig_5024-snap-gene-0.10-mRNA-1">
    <property type="protein sequence ID" value="maker-PairedContig_5024-snap-gene-0.10-mRNA-1"/>
    <property type="gene ID" value="maker-PairedContig_5024-snap-gene-0.10"/>
</dbReference>
<dbReference type="NCBIfam" id="TIGR00530">
    <property type="entry name" value="AGP_acyltrn"/>
    <property type="match status" value="1"/>
</dbReference>
<keyword evidence="4 5" id="KW-0012">Acyltransferase</keyword>
<feature type="transmembrane region" description="Helical" evidence="6">
    <location>
        <begin position="211"/>
        <end position="230"/>
    </location>
</feature>
<evidence type="ECO:0000259" key="7">
    <source>
        <dbReference type="SMART" id="SM00563"/>
    </source>
</evidence>
<dbReference type="GO" id="GO:0003841">
    <property type="term" value="F:1-acylglycerol-3-phosphate O-acyltransferase activity"/>
    <property type="evidence" value="ECO:0007669"/>
    <property type="project" value="UniProtKB-UniRule"/>
</dbReference>
<keyword evidence="5" id="KW-1208">Phospholipid metabolism</keyword>
<comment type="catalytic activity">
    <reaction evidence="5">
        <text>a 1-acyl-sn-glycero-3-phosphate + an acyl-CoA = a 1,2-diacyl-sn-glycero-3-phosphate + CoA</text>
        <dbReference type="Rhea" id="RHEA:19709"/>
        <dbReference type="ChEBI" id="CHEBI:57287"/>
        <dbReference type="ChEBI" id="CHEBI:57970"/>
        <dbReference type="ChEBI" id="CHEBI:58342"/>
        <dbReference type="ChEBI" id="CHEBI:58608"/>
        <dbReference type="EC" id="2.3.1.51"/>
    </reaction>
</comment>
<dbReference type="PANTHER" id="PTHR10434:SF11">
    <property type="entry name" value="1-ACYL-SN-GLYCEROL-3-PHOSPHATE ACYLTRANSFERASE"/>
    <property type="match status" value="1"/>
</dbReference>
<organism evidence="8">
    <name type="scientific">Wuchereria bancrofti</name>
    <dbReference type="NCBI Taxonomy" id="6293"/>
    <lineage>
        <taxon>Eukaryota</taxon>
        <taxon>Metazoa</taxon>
        <taxon>Ecdysozoa</taxon>
        <taxon>Nematoda</taxon>
        <taxon>Chromadorea</taxon>
        <taxon>Rhabditida</taxon>
        <taxon>Spirurina</taxon>
        <taxon>Spiruromorpha</taxon>
        <taxon>Filarioidea</taxon>
        <taxon>Onchocercidae</taxon>
        <taxon>Wuchereria</taxon>
    </lineage>
</organism>
<dbReference type="CDD" id="cd07989">
    <property type="entry name" value="LPLAT_AGPAT-like"/>
    <property type="match status" value="1"/>
</dbReference>
<evidence type="ECO:0000256" key="2">
    <source>
        <dbReference type="ARBA" id="ARBA00008655"/>
    </source>
</evidence>
<proteinExistence type="inferred from homology"/>
<keyword evidence="6" id="KW-1133">Transmembrane helix</keyword>
<keyword evidence="6" id="KW-0812">Transmembrane</keyword>
<protein>
    <recommendedName>
        <fullName evidence="5">1-acyl-sn-glycerol-3-phosphate acyltransferase</fullName>
        <ecNumber evidence="5">2.3.1.51</ecNumber>
    </recommendedName>
</protein>
<dbReference type="PANTHER" id="PTHR10434">
    <property type="entry name" value="1-ACYL-SN-GLYCEROL-3-PHOSPHATE ACYLTRANSFERASE"/>
    <property type="match status" value="1"/>
</dbReference>
<keyword evidence="5" id="KW-0443">Lipid metabolism</keyword>
<dbReference type="SMART" id="SM00563">
    <property type="entry name" value="PlsC"/>
    <property type="match status" value="1"/>
</dbReference>
<evidence type="ECO:0000256" key="4">
    <source>
        <dbReference type="ARBA" id="ARBA00023315"/>
    </source>
</evidence>
<dbReference type="Pfam" id="PF01553">
    <property type="entry name" value="Acyltransferase"/>
    <property type="match status" value="1"/>
</dbReference>
<evidence type="ECO:0000256" key="1">
    <source>
        <dbReference type="ARBA" id="ARBA00004728"/>
    </source>
</evidence>
<keyword evidence="3 5" id="KW-0808">Transferase</keyword>
<name>A0A1I8EU66_WUCBA</name>
<dbReference type="InterPro" id="IPR004552">
    <property type="entry name" value="AGP_acyltrans"/>
</dbReference>
<evidence type="ECO:0000256" key="3">
    <source>
        <dbReference type="ARBA" id="ARBA00022679"/>
    </source>
</evidence>
<dbReference type="SUPFAM" id="SSF69593">
    <property type="entry name" value="Glycerol-3-phosphate (1)-acyltransferase"/>
    <property type="match status" value="1"/>
</dbReference>
<dbReference type="GO" id="GO:0005783">
    <property type="term" value="C:endoplasmic reticulum"/>
    <property type="evidence" value="ECO:0007669"/>
    <property type="project" value="TreeGrafter"/>
</dbReference>
<dbReference type="EC" id="2.3.1.51" evidence="5"/>
<dbReference type="STRING" id="6293.A0A1I8EU66"/>
<evidence type="ECO:0000256" key="6">
    <source>
        <dbReference type="SAM" id="Phobius"/>
    </source>
</evidence>
<feature type="transmembrane region" description="Helical" evidence="6">
    <location>
        <begin position="42"/>
        <end position="64"/>
    </location>
</feature>
<comment type="domain">
    <text evidence="5">The HXXXXD motif is essential for acyltransferase activity and may constitute the binding site for the phosphate moiety of the glycerol-3-phosphate.</text>
</comment>
<keyword evidence="6" id="KW-0472">Membrane</keyword>
<dbReference type="GO" id="GO:0016020">
    <property type="term" value="C:membrane"/>
    <property type="evidence" value="ECO:0007669"/>
    <property type="project" value="InterPro"/>
</dbReference>
<comment type="pathway">
    <text evidence="1">Phospholipid metabolism; CDP-diacylglycerol biosynthesis; CDP-diacylglycerol from sn-glycerol 3-phosphate: step 2/3.</text>
</comment>
<keyword evidence="5" id="KW-0594">Phospholipid biosynthesis</keyword>
<feature type="domain" description="Phospholipid/glycerol acyltransferase" evidence="7">
    <location>
        <begin position="100"/>
        <end position="230"/>
    </location>
</feature>
<evidence type="ECO:0000313" key="8">
    <source>
        <dbReference type="WBParaSite" id="maker-PairedContig_5024-snap-gene-0.10-mRNA-1"/>
    </source>
</evidence>
<comment type="similarity">
    <text evidence="2 5">Belongs to the 1-acyl-sn-glycerol-3-phosphate acyltransferase family.</text>
</comment>
<sequence>MKEIESSASCIICQLLTVLSVFAILLYLLSLNLKCLYFIKMVGIYCAILINAVIVCLAWPLYFFGDVPKFVFDSFNVLSRWTNIKVVVRNGEILQKPGPFIFVCNHQSSVDIVVLSHFWPSKCTVMMKKSLKYVPFFNFASLLKSVMLKCGAYKKKIKSRAVFVDRFNREKAMQSLEECSKKITEQKLSVFIFPEGTRNHGDGMIEFKKGAFNLAVFAQIPIIPIVISSYKQFYNKNMRYFANSGYVIVEVMDPIQTTAMTIQDVPTLADAVRAKMMDGFAKISEEAGEEFKNRQRQISETKKNH</sequence>